<comment type="subcellular location">
    <subcellularLocation>
        <location evidence="1">Nucleus</location>
    </subcellularLocation>
</comment>
<evidence type="ECO:0000256" key="3">
    <source>
        <dbReference type="ARBA" id="ARBA00023125"/>
    </source>
</evidence>
<dbReference type="PROSITE" id="PS51293">
    <property type="entry name" value="SANT"/>
    <property type="match status" value="1"/>
</dbReference>
<organism evidence="10">
    <name type="scientific">Pinus pumila</name>
    <name type="common">Dwarf Siberian pine</name>
    <name type="synonym">Pinus cembra var. pumila</name>
    <dbReference type="NCBI Taxonomy" id="71649"/>
    <lineage>
        <taxon>Eukaryota</taxon>
        <taxon>Viridiplantae</taxon>
        <taxon>Streptophyta</taxon>
        <taxon>Embryophyta</taxon>
        <taxon>Tracheophyta</taxon>
        <taxon>Spermatophyta</taxon>
        <taxon>Pinopsida</taxon>
        <taxon>Pinidae</taxon>
        <taxon>Conifers I</taxon>
        <taxon>Pinales</taxon>
        <taxon>Pinaceae</taxon>
        <taxon>Pinus</taxon>
        <taxon>Pinus subgen. Strobus</taxon>
    </lineage>
</organism>
<dbReference type="PROSITE" id="PS51294">
    <property type="entry name" value="HTH_MYB"/>
    <property type="match status" value="1"/>
</dbReference>
<feature type="domain" description="HTH myb-type" evidence="9">
    <location>
        <begin position="120"/>
        <end position="176"/>
    </location>
</feature>
<name>A0A650ATW5_PINPU</name>
<dbReference type="PANTHER" id="PTHR44042">
    <property type="entry name" value="DUPLICATED HOMEODOMAIN-LIKE SUPERFAMILY PROTEIN-RELATED"/>
    <property type="match status" value="1"/>
</dbReference>
<evidence type="ECO:0000256" key="6">
    <source>
        <dbReference type="SAM" id="MobiDB-lite"/>
    </source>
</evidence>
<dbReference type="AlphaFoldDB" id="A0A650ATW5"/>
<dbReference type="InterPro" id="IPR017884">
    <property type="entry name" value="SANT_dom"/>
</dbReference>
<dbReference type="CDD" id="cd00167">
    <property type="entry name" value="SANT"/>
    <property type="match status" value="2"/>
</dbReference>
<gene>
    <name evidence="10" type="primary">DIV1</name>
</gene>
<dbReference type="PANTHER" id="PTHR44042:SF58">
    <property type="entry name" value="DUPLICATED HOMEODOMAIN-LIKE SUPERFAMILY PROTEIN"/>
    <property type="match status" value="1"/>
</dbReference>
<dbReference type="NCBIfam" id="TIGR01557">
    <property type="entry name" value="myb_SHAQKYF"/>
    <property type="match status" value="1"/>
</dbReference>
<keyword evidence="3" id="KW-0238">DNA-binding</keyword>
<evidence type="ECO:0000313" key="10">
    <source>
        <dbReference type="EMBL" id="QGP72867.1"/>
    </source>
</evidence>
<feature type="non-terminal residue" evidence="10">
    <location>
        <position position="1"/>
    </location>
</feature>
<dbReference type="EMBL" id="MK900636">
    <property type="protein sequence ID" value="QGP72867.1"/>
    <property type="molecule type" value="mRNA"/>
</dbReference>
<protein>
    <submittedName>
        <fullName evidence="10">DIV transcription factor 1</fullName>
    </submittedName>
</protein>
<dbReference type="FunFam" id="1.10.10.60:FF:000154">
    <property type="entry name" value="Transcription factor SRM1"/>
    <property type="match status" value="1"/>
</dbReference>
<feature type="compositionally biased region" description="Basic and acidic residues" evidence="6">
    <location>
        <begin position="118"/>
        <end position="129"/>
    </location>
</feature>
<evidence type="ECO:0000256" key="1">
    <source>
        <dbReference type="ARBA" id="ARBA00004123"/>
    </source>
</evidence>
<evidence type="ECO:0000259" key="8">
    <source>
        <dbReference type="PROSITE" id="PS51293"/>
    </source>
</evidence>
<dbReference type="PROSITE" id="PS50090">
    <property type="entry name" value="MYB_LIKE"/>
    <property type="match status" value="2"/>
</dbReference>
<dbReference type="Gene3D" id="1.10.10.60">
    <property type="entry name" value="Homeodomain-like"/>
    <property type="match status" value="2"/>
</dbReference>
<dbReference type="FunFam" id="1.10.10.60:FF:000009">
    <property type="entry name" value="transcription factor MYB1R1"/>
    <property type="match status" value="1"/>
</dbReference>
<feature type="domain" description="Myb-like" evidence="7">
    <location>
        <begin position="20"/>
        <end position="66"/>
    </location>
</feature>
<keyword evidence="4" id="KW-0804">Transcription</keyword>
<dbReference type="InterPro" id="IPR001005">
    <property type="entry name" value="SANT/Myb"/>
</dbReference>
<evidence type="ECO:0000259" key="9">
    <source>
        <dbReference type="PROSITE" id="PS51294"/>
    </source>
</evidence>
<accession>A0A650ATW5</accession>
<evidence type="ECO:0000256" key="5">
    <source>
        <dbReference type="ARBA" id="ARBA00023242"/>
    </source>
</evidence>
<proteinExistence type="evidence at transcript level"/>
<dbReference type="InterPro" id="IPR006447">
    <property type="entry name" value="Myb_dom_plants"/>
</dbReference>
<dbReference type="SMART" id="SM00717">
    <property type="entry name" value="SANT"/>
    <property type="match status" value="2"/>
</dbReference>
<feature type="compositionally biased region" description="Polar residues" evidence="6">
    <location>
        <begin position="107"/>
        <end position="117"/>
    </location>
</feature>
<keyword evidence="2" id="KW-0805">Transcription regulation</keyword>
<keyword evidence="5" id="KW-0539">Nucleus</keyword>
<evidence type="ECO:0000259" key="7">
    <source>
        <dbReference type="PROSITE" id="PS50090"/>
    </source>
</evidence>
<evidence type="ECO:0000256" key="2">
    <source>
        <dbReference type="ARBA" id="ARBA00023015"/>
    </source>
</evidence>
<reference evidence="10" key="1">
    <citation type="submission" date="2019-05" db="EMBL/GenBank/DDBJ databases">
        <title>Cloning and expression pattern analysis of PpDIV1 from Pinus pumila.</title>
        <authorList>
            <person name="Wang S."/>
        </authorList>
    </citation>
    <scope>NUCLEOTIDE SEQUENCE</scope>
</reference>
<dbReference type="Pfam" id="PF00249">
    <property type="entry name" value="Myb_DNA-binding"/>
    <property type="match status" value="1"/>
</dbReference>
<dbReference type="GO" id="GO:0005634">
    <property type="term" value="C:nucleus"/>
    <property type="evidence" value="ECO:0007669"/>
    <property type="project" value="UniProtKB-SubCell"/>
</dbReference>
<evidence type="ECO:0000256" key="4">
    <source>
        <dbReference type="ARBA" id="ARBA00023163"/>
    </source>
</evidence>
<dbReference type="InterPro" id="IPR009057">
    <property type="entry name" value="Homeodomain-like_sf"/>
</dbReference>
<dbReference type="InterPro" id="IPR017930">
    <property type="entry name" value="Myb_dom"/>
</dbReference>
<sequence length="294" mass="32847">MWDMDFPSEGSSLSSSGAVWTIKQNKIFENALADFDKETTDRWEKVAARLPGKTAMDVKKHYEDLVDDVTCIEAGRVALPTYSNSSCSLEWLAEKSGVMHGLKQQFGSCGRGQSTKPSEQERKKGVPWTEEEHRQFLMGLRKYGKGDWRSISRNFVVSRTPTQVASHAQKYYIRLGSDNKNKRRSSIHDITTVHGTDRMPSPLLHVSNRQTNSPSTQPEFNQSPCLTYPSQISRGPLINSLGSQVDANLLLSTHYPLSLYTQRGFGGLSPRTIIADSSIAMPYSGYPGQSAMQY</sequence>
<feature type="domain" description="SANT" evidence="8">
    <location>
        <begin position="128"/>
        <end position="176"/>
    </location>
</feature>
<dbReference type="SUPFAM" id="SSF46689">
    <property type="entry name" value="Homeodomain-like"/>
    <property type="match status" value="2"/>
</dbReference>
<feature type="domain" description="Myb-like" evidence="7">
    <location>
        <begin position="120"/>
        <end position="172"/>
    </location>
</feature>
<feature type="region of interest" description="Disordered" evidence="6">
    <location>
        <begin position="107"/>
        <end position="129"/>
    </location>
</feature>
<dbReference type="GO" id="GO:0003677">
    <property type="term" value="F:DNA binding"/>
    <property type="evidence" value="ECO:0007669"/>
    <property type="project" value="UniProtKB-KW"/>
</dbReference>